<evidence type="ECO:0000256" key="6">
    <source>
        <dbReference type="ARBA" id="ARBA00022741"/>
    </source>
</evidence>
<name>A0A7J9HQK2_9ROSI</name>
<evidence type="ECO:0000256" key="8">
    <source>
        <dbReference type="ARBA" id="ARBA00023051"/>
    </source>
</evidence>
<comment type="caution">
    <text evidence="13">The sequence shown here is derived from an EMBL/GenBank/DDBJ whole genome shotgun (WGS) entry which is preliminary data.</text>
</comment>
<dbReference type="GO" id="GO:0016207">
    <property type="term" value="F:4-coumarate-CoA ligase activity"/>
    <property type="evidence" value="ECO:0007669"/>
    <property type="project" value="UniProtKB-EC"/>
</dbReference>
<dbReference type="FunFam" id="3.30.300.30:FF:000007">
    <property type="entry name" value="4-coumarate--CoA ligase 2"/>
    <property type="match status" value="1"/>
</dbReference>
<dbReference type="Gene3D" id="3.30.300.30">
    <property type="match status" value="1"/>
</dbReference>
<evidence type="ECO:0000313" key="13">
    <source>
        <dbReference type="EMBL" id="MBA0812141.1"/>
    </source>
</evidence>
<evidence type="ECO:0000259" key="12">
    <source>
        <dbReference type="Pfam" id="PF13193"/>
    </source>
</evidence>
<dbReference type="InterPro" id="IPR042099">
    <property type="entry name" value="ANL_N_sf"/>
</dbReference>
<accession>A0A7J9HQK2</accession>
<comment type="similarity">
    <text evidence="3">Belongs to the ATP-dependent AMP-binding enzyme family.</text>
</comment>
<comment type="pathway">
    <text evidence="2">Phytoalexin biosynthesis; 3,4',5-trihydroxystilbene biosynthesis; 3,4',5-trihydroxystilbene from trans-4-coumarate: step 1/2.</text>
</comment>
<dbReference type="Gene3D" id="3.40.50.12780">
    <property type="entry name" value="N-terminal domain of ligase-like"/>
    <property type="match status" value="1"/>
</dbReference>
<comment type="cofactor">
    <cofactor evidence="1">
        <name>Mg(2+)</name>
        <dbReference type="ChEBI" id="CHEBI:18420"/>
    </cofactor>
</comment>
<dbReference type="OrthoDB" id="10253869at2759"/>
<evidence type="ECO:0000256" key="5">
    <source>
        <dbReference type="ARBA" id="ARBA00022598"/>
    </source>
</evidence>
<evidence type="ECO:0000256" key="10">
    <source>
        <dbReference type="ARBA" id="ARBA00034223"/>
    </source>
</evidence>
<dbReference type="AlphaFoldDB" id="A0A7J9HQK2"/>
<dbReference type="InterPro" id="IPR025110">
    <property type="entry name" value="AMP-bd_C"/>
</dbReference>
<dbReference type="EMBL" id="JABFAD010000011">
    <property type="protein sequence ID" value="MBA0812141.1"/>
    <property type="molecule type" value="Genomic_DNA"/>
</dbReference>
<evidence type="ECO:0000313" key="14">
    <source>
        <dbReference type="Proteomes" id="UP000593560"/>
    </source>
</evidence>
<proteinExistence type="inferred from homology"/>
<reference evidence="13 14" key="1">
    <citation type="journal article" date="2019" name="Genome Biol. Evol.">
        <title>Insights into the evolution of the New World diploid cottons (Gossypium, subgenus Houzingenia) based on genome sequencing.</title>
        <authorList>
            <person name="Grover C.E."/>
            <person name="Arick M.A. 2nd"/>
            <person name="Thrash A."/>
            <person name="Conover J.L."/>
            <person name="Sanders W.S."/>
            <person name="Peterson D.G."/>
            <person name="Frelichowski J.E."/>
            <person name="Scheffler J.A."/>
            <person name="Scheffler B.E."/>
            <person name="Wendel J.F."/>
        </authorList>
    </citation>
    <scope>NUCLEOTIDE SEQUENCE [LARGE SCALE GENOMIC DNA]</scope>
    <source>
        <strain evidence="13">0</strain>
        <tissue evidence="13">Leaf</tissue>
    </source>
</reference>
<evidence type="ECO:0000256" key="11">
    <source>
        <dbReference type="ARBA" id="ARBA00034252"/>
    </source>
</evidence>
<dbReference type="GO" id="GO:0005524">
    <property type="term" value="F:ATP binding"/>
    <property type="evidence" value="ECO:0007669"/>
    <property type="project" value="UniProtKB-KW"/>
</dbReference>
<dbReference type="GO" id="GO:0009698">
    <property type="term" value="P:phenylpropanoid metabolic process"/>
    <property type="evidence" value="ECO:0007669"/>
    <property type="project" value="UniProtKB-KW"/>
</dbReference>
<keyword evidence="8" id="KW-0587">Phenylpropanoid metabolism</keyword>
<comment type="catalytic activity">
    <reaction evidence="11">
        <text>(E)-4-coumarate + ATP + CoA = (E)-4-coumaroyl-CoA + AMP + diphosphate</text>
        <dbReference type="Rhea" id="RHEA:19641"/>
        <dbReference type="ChEBI" id="CHEBI:12876"/>
        <dbReference type="ChEBI" id="CHEBI:30616"/>
        <dbReference type="ChEBI" id="CHEBI:33019"/>
        <dbReference type="ChEBI" id="CHEBI:57287"/>
        <dbReference type="ChEBI" id="CHEBI:85008"/>
        <dbReference type="ChEBI" id="CHEBI:456215"/>
        <dbReference type="EC" id="6.2.1.12"/>
    </reaction>
    <physiologicalReaction direction="left-to-right" evidence="11">
        <dbReference type="Rhea" id="RHEA:19642"/>
    </physiologicalReaction>
</comment>
<dbReference type="Pfam" id="PF13193">
    <property type="entry name" value="AMP-binding_C"/>
    <property type="match status" value="1"/>
</dbReference>
<evidence type="ECO:0000256" key="1">
    <source>
        <dbReference type="ARBA" id="ARBA00001946"/>
    </source>
</evidence>
<keyword evidence="7" id="KW-0067">ATP-binding</keyword>
<dbReference type="EC" id="6.2.1.12" evidence="4"/>
<dbReference type="PANTHER" id="PTHR24096">
    <property type="entry name" value="LONG-CHAIN-FATTY-ACID--COA LIGASE"/>
    <property type="match status" value="1"/>
</dbReference>
<evidence type="ECO:0000256" key="7">
    <source>
        <dbReference type="ARBA" id="ARBA00022840"/>
    </source>
</evidence>
<dbReference type="SUPFAM" id="SSF56801">
    <property type="entry name" value="Acetyl-CoA synthetase-like"/>
    <property type="match status" value="1"/>
</dbReference>
<sequence length="137" mass="15383">ATARTIDKDGWLHTGDIGYIDDDDELFIVDRLKELIKYKGFQVAPAELEAMLIAHPEIIDAAVVAMKDEAAGEVPVAFVVRSDKSQISEDEIKQYISKQVVFYKRISRVFFIEAIPKAPSGKILRKELRAKLATGNY</sequence>
<evidence type="ECO:0000256" key="2">
    <source>
        <dbReference type="ARBA" id="ARBA00004930"/>
    </source>
</evidence>
<feature type="domain" description="AMP-binding enzyme C-terminal" evidence="12">
    <location>
        <begin position="47"/>
        <end position="122"/>
    </location>
</feature>
<protein>
    <recommendedName>
        <fullName evidence="4">4-coumarate--CoA ligase</fullName>
        <ecNumber evidence="4">6.2.1.12</ecNumber>
    </recommendedName>
</protein>
<evidence type="ECO:0000256" key="3">
    <source>
        <dbReference type="ARBA" id="ARBA00006432"/>
    </source>
</evidence>
<dbReference type="Proteomes" id="UP000593560">
    <property type="component" value="Unassembled WGS sequence"/>
</dbReference>
<comment type="catalytic activity">
    <reaction evidence="10">
        <text>(E)-4-coumaroyl-AMP + CoA = (E)-4-coumaroyl-CoA + AMP + H(+)</text>
        <dbReference type="Rhea" id="RHEA:72423"/>
        <dbReference type="ChEBI" id="CHEBI:15378"/>
        <dbReference type="ChEBI" id="CHEBI:57287"/>
        <dbReference type="ChEBI" id="CHEBI:85008"/>
        <dbReference type="ChEBI" id="CHEBI:192348"/>
        <dbReference type="ChEBI" id="CHEBI:456215"/>
    </reaction>
    <physiologicalReaction direction="left-to-right" evidence="10">
        <dbReference type="Rhea" id="RHEA:72424"/>
    </physiologicalReaction>
</comment>
<keyword evidence="14" id="KW-1185">Reference proteome</keyword>
<feature type="non-terminal residue" evidence="13">
    <location>
        <position position="1"/>
    </location>
</feature>
<gene>
    <name evidence="13" type="ORF">Gohar_026134</name>
</gene>
<evidence type="ECO:0000256" key="9">
    <source>
        <dbReference type="ARBA" id="ARBA00034219"/>
    </source>
</evidence>
<keyword evidence="5" id="KW-0436">Ligase</keyword>
<keyword evidence="6" id="KW-0547">Nucleotide-binding</keyword>
<dbReference type="InterPro" id="IPR045851">
    <property type="entry name" value="AMP-bd_C_sf"/>
</dbReference>
<evidence type="ECO:0000256" key="4">
    <source>
        <dbReference type="ARBA" id="ARBA00012959"/>
    </source>
</evidence>
<dbReference type="PANTHER" id="PTHR24096:SF406">
    <property type="entry name" value="4-COUMARATE--COA LIGASE 2"/>
    <property type="match status" value="1"/>
</dbReference>
<comment type="catalytic activity">
    <reaction evidence="9">
        <text>(E)-4-coumarate + ATP + H(+) = (E)-4-coumaroyl-AMP + diphosphate</text>
        <dbReference type="Rhea" id="RHEA:72419"/>
        <dbReference type="ChEBI" id="CHEBI:12876"/>
        <dbReference type="ChEBI" id="CHEBI:15378"/>
        <dbReference type="ChEBI" id="CHEBI:30616"/>
        <dbReference type="ChEBI" id="CHEBI:33019"/>
        <dbReference type="ChEBI" id="CHEBI:192348"/>
    </reaction>
    <physiologicalReaction direction="left-to-right" evidence="9">
        <dbReference type="Rhea" id="RHEA:72420"/>
    </physiologicalReaction>
</comment>
<organism evidence="13 14">
    <name type="scientific">Gossypium harknessii</name>
    <dbReference type="NCBI Taxonomy" id="34285"/>
    <lineage>
        <taxon>Eukaryota</taxon>
        <taxon>Viridiplantae</taxon>
        <taxon>Streptophyta</taxon>
        <taxon>Embryophyta</taxon>
        <taxon>Tracheophyta</taxon>
        <taxon>Spermatophyta</taxon>
        <taxon>Magnoliopsida</taxon>
        <taxon>eudicotyledons</taxon>
        <taxon>Gunneridae</taxon>
        <taxon>Pentapetalae</taxon>
        <taxon>rosids</taxon>
        <taxon>malvids</taxon>
        <taxon>Malvales</taxon>
        <taxon>Malvaceae</taxon>
        <taxon>Malvoideae</taxon>
        <taxon>Gossypium</taxon>
    </lineage>
</organism>